<comment type="subunit">
    <text evidence="14">Oligomer of disulfide-linked homodimers.</text>
</comment>
<evidence type="ECO:0000256" key="5">
    <source>
        <dbReference type="ARBA" id="ARBA00022670"/>
    </source>
</evidence>
<dbReference type="GO" id="GO:0008236">
    <property type="term" value="F:serine-type peptidase activity"/>
    <property type="evidence" value="ECO:0007669"/>
    <property type="project" value="UniProtKB-KW"/>
</dbReference>
<protein>
    <recommendedName>
        <fullName evidence="13">Reelin</fullName>
    </recommendedName>
</protein>
<evidence type="ECO:0000256" key="3">
    <source>
        <dbReference type="ARBA" id="ARBA00022525"/>
    </source>
</evidence>
<dbReference type="Pfam" id="PF21471">
    <property type="entry name" value="Reelin_subrepeat-B"/>
    <property type="match status" value="1"/>
</dbReference>
<evidence type="ECO:0000256" key="12">
    <source>
        <dbReference type="ARBA" id="ARBA00023773"/>
    </source>
</evidence>
<name>A0AAN9ABU8_HALRR</name>
<dbReference type="GO" id="GO:0006508">
    <property type="term" value="P:proteolysis"/>
    <property type="evidence" value="ECO:0007669"/>
    <property type="project" value="UniProtKB-KW"/>
</dbReference>
<evidence type="ECO:0000256" key="13">
    <source>
        <dbReference type="ARBA" id="ARBA00023900"/>
    </source>
</evidence>
<evidence type="ECO:0000256" key="6">
    <source>
        <dbReference type="ARBA" id="ARBA00022723"/>
    </source>
</evidence>
<dbReference type="GO" id="GO:0001764">
    <property type="term" value="P:neuron migration"/>
    <property type="evidence" value="ECO:0007669"/>
    <property type="project" value="InterPro"/>
</dbReference>
<organism evidence="16 17">
    <name type="scientific">Halocaridina rubra</name>
    <name type="common">Hawaiian red shrimp</name>
    <dbReference type="NCBI Taxonomy" id="373956"/>
    <lineage>
        <taxon>Eukaryota</taxon>
        <taxon>Metazoa</taxon>
        <taxon>Ecdysozoa</taxon>
        <taxon>Arthropoda</taxon>
        <taxon>Crustacea</taxon>
        <taxon>Multicrustacea</taxon>
        <taxon>Malacostraca</taxon>
        <taxon>Eumalacostraca</taxon>
        <taxon>Eucarida</taxon>
        <taxon>Decapoda</taxon>
        <taxon>Pleocyemata</taxon>
        <taxon>Caridea</taxon>
        <taxon>Atyoidea</taxon>
        <taxon>Atyidae</taxon>
        <taxon>Halocaridina</taxon>
    </lineage>
</organism>
<evidence type="ECO:0000256" key="9">
    <source>
        <dbReference type="ARBA" id="ARBA00022833"/>
    </source>
</evidence>
<keyword evidence="2" id="KW-0217">Developmental protein</keyword>
<keyword evidence="8" id="KW-0720">Serine protease</keyword>
<keyword evidence="4" id="KW-0272">Extracellular matrix</keyword>
<keyword evidence="10" id="KW-0106">Calcium</keyword>
<dbReference type="Proteomes" id="UP001381693">
    <property type="component" value="Unassembled WGS sequence"/>
</dbReference>
<keyword evidence="7" id="KW-0378">Hydrolase</keyword>
<comment type="similarity">
    <text evidence="12">Belongs to the reelin family.</text>
</comment>
<evidence type="ECO:0000313" key="17">
    <source>
        <dbReference type="Proteomes" id="UP001381693"/>
    </source>
</evidence>
<proteinExistence type="inferred from homology"/>
<dbReference type="GO" id="GO:0046872">
    <property type="term" value="F:metal ion binding"/>
    <property type="evidence" value="ECO:0007669"/>
    <property type="project" value="UniProtKB-KW"/>
</dbReference>
<evidence type="ECO:0000256" key="1">
    <source>
        <dbReference type="ARBA" id="ARBA00004498"/>
    </source>
</evidence>
<evidence type="ECO:0000256" key="7">
    <source>
        <dbReference type="ARBA" id="ARBA00022801"/>
    </source>
</evidence>
<keyword evidence="3" id="KW-0964">Secreted</keyword>
<evidence type="ECO:0000256" key="15">
    <source>
        <dbReference type="ARBA" id="ARBA00046064"/>
    </source>
</evidence>
<gene>
    <name evidence="16" type="ORF">SK128_027760</name>
</gene>
<evidence type="ECO:0000256" key="14">
    <source>
        <dbReference type="ARBA" id="ARBA00044961"/>
    </source>
</evidence>
<dbReference type="GO" id="GO:0070325">
    <property type="term" value="F:lipoprotein particle receptor binding"/>
    <property type="evidence" value="ECO:0007669"/>
    <property type="project" value="InterPro"/>
</dbReference>
<keyword evidence="9" id="KW-0862">Zinc</keyword>
<dbReference type="GO" id="GO:0007155">
    <property type="term" value="P:cell adhesion"/>
    <property type="evidence" value="ECO:0007669"/>
    <property type="project" value="UniProtKB-KW"/>
</dbReference>
<dbReference type="EMBL" id="JAXCGZ010006410">
    <property type="protein sequence ID" value="KAK7079780.1"/>
    <property type="molecule type" value="Genomic_DNA"/>
</dbReference>
<dbReference type="GO" id="GO:0007417">
    <property type="term" value="P:central nervous system development"/>
    <property type="evidence" value="ECO:0007669"/>
    <property type="project" value="InterPro"/>
</dbReference>
<sequence>MGRTRCEYGYGGVACEEPDHDNPLYVSEPFTNPVSESANILKMTGGKSSLQCGVVGSGTAAVFMGGGPRAITTVDVNTTDAHFIQFHYISGTLSDTGKCPGPNHASESIYVHYSCDGGVSWHLLHTLPATLYKEST</sequence>
<dbReference type="Gene3D" id="2.60.120.260">
    <property type="entry name" value="Galactose-binding domain-like"/>
    <property type="match status" value="1"/>
</dbReference>
<evidence type="ECO:0000256" key="10">
    <source>
        <dbReference type="ARBA" id="ARBA00022837"/>
    </source>
</evidence>
<comment type="subcellular location">
    <subcellularLocation>
        <location evidence="1">Secreted</location>
        <location evidence="1">Extracellular space</location>
        <location evidence="1">Extracellular matrix</location>
    </subcellularLocation>
</comment>
<keyword evidence="11" id="KW-0130">Cell adhesion</keyword>
<reference evidence="16 17" key="1">
    <citation type="submission" date="2023-11" db="EMBL/GenBank/DDBJ databases">
        <title>Halocaridina rubra genome assembly.</title>
        <authorList>
            <person name="Smith C."/>
        </authorList>
    </citation>
    <scope>NUCLEOTIDE SEQUENCE [LARGE SCALE GENOMIC DNA]</scope>
    <source>
        <strain evidence="16">EP-1</strain>
        <tissue evidence="16">Whole</tissue>
    </source>
</reference>
<dbReference type="PANTHER" id="PTHR11841:SF1">
    <property type="entry name" value="REELIN"/>
    <property type="match status" value="1"/>
</dbReference>
<evidence type="ECO:0000256" key="2">
    <source>
        <dbReference type="ARBA" id="ARBA00022473"/>
    </source>
</evidence>
<keyword evidence="17" id="KW-1185">Reference proteome</keyword>
<dbReference type="PANTHER" id="PTHR11841">
    <property type="entry name" value="REELIN"/>
    <property type="match status" value="1"/>
</dbReference>
<dbReference type="InterPro" id="IPR034968">
    <property type="entry name" value="Reelin"/>
</dbReference>
<dbReference type="AlphaFoldDB" id="A0AAN9ABU8"/>
<evidence type="ECO:0000256" key="11">
    <source>
        <dbReference type="ARBA" id="ARBA00022889"/>
    </source>
</evidence>
<comment type="function">
    <text evidence="15">Extracellular matrix serine protease secreted by pioneer neurons that plays a role in layering of neurons in the cerebral cortex and cerebellum by coordinating cell positioning during neurodevelopment. Regulates microtubule function in neurons and neuronal migration. Binding to the extracellular domains of lipoprotein receptors VLDLR and LRP8/APOER2 induces tyrosine phosphorylation of DAB1 and modulation of TAU phosphorylation. Affects migration of sympathetic preganglionic neurons in the spinal cord, where it seems to act as a barrier to neuronal migration. Enzymatic activity is important for the modulation of cell adhesion.</text>
</comment>
<evidence type="ECO:0000256" key="8">
    <source>
        <dbReference type="ARBA" id="ARBA00022825"/>
    </source>
</evidence>
<comment type="caution">
    <text evidence="16">The sequence shown here is derived from an EMBL/GenBank/DDBJ whole genome shotgun (WGS) entry which is preliminary data.</text>
</comment>
<keyword evidence="5" id="KW-0645">Protease</keyword>
<keyword evidence="6" id="KW-0479">Metal-binding</keyword>
<evidence type="ECO:0000313" key="16">
    <source>
        <dbReference type="EMBL" id="KAK7079780.1"/>
    </source>
</evidence>
<dbReference type="InterPro" id="IPR049419">
    <property type="entry name" value="Reelin_subrepeat-B"/>
</dbReference>
<evidence type="ECO:0000256" key="4">
    <source>
        <dbReference type="ARBA" id="ARBA00022530"/>
    </source>
</evidence>
<accession>A0AAN9ABU8</accession>